<evidence type="ECO:0000256" key="4">
    <source>
        <dbReference type="PROSITE-ProRule" id="PRU00024"/>
    </source>
</evidence>
<feature type="domain" description="B box-type" evidence="6">
    <location>
        <begin position="44"/>
        <end position="90"/>
    </location>
</feature>
<feature type="region of interest" description="Disordered" evidence="5">
    <location>
        <begin position="132"/>
        <end position="230"/>
    </location>
</feature>
<dbReference type="SUPFAM" id="SSF52540">
    <property type="entry name" value="P-loop containing nucleoside triphosphate hydrolases"/>
    <property type="match status" value="1"/>
</dbReference>
<gene>
    <name evidence="8" type="ORF">OKA104_LOCUS18281</name>
</gene>
<evidence type="ECO:0000256" key="5">
    <source>
        <dbReference type="SAM" id="MobiDB-lite"/>
    </source>
</evidence>
<dbReference type="InterPro" id="IPR000306">
    <property type="entry name" value="Znf_FYVE"/>
</dbReference>
<dbReference type="AlphaFoldDB" id="A0A819BFR1"/>
<dbReference type="GO" id="GO:0005525">
    <property type="term" value="F:GTP binding"/>
    <property type="evidence" value="ECO:0007669"/>
    <property type="project" value="InterPro"/>
</dbReference>
<evidence type="ECO:0000256" key="3">
    <source>
        <dbReference type="ARBA" id="ARBA00022833"/>
    </source>
</evidence>
<feature type="domain" description="FYVE-type" evidence="7">
    <location>
        <begin position="859"/>
        <end position="911"/>
    </location>
</feature>
<dbReference type="GO" id="GO:0005545">
    <property type="term" value="F:1-phosphatidylinositol binding"/>
    <property type="evidence" value="ECO:0007669"/>
    <property type="project" value="TreeGrafter"/>
</dbReference>
<dbReference type="GO" id="GO:0003924">
    <property type="term" value="F:GTPase activity"/>
    <property type="evidence" value="ECO:0007669"/>
    <property type="project" value="InterPro"/>
</dbReference>
<organism evidence="8 9">
    <name type="scientific">Adineta steineri</name>
    <dbReference type="NCBI Taxonomy" id="433720"/>
    <lineage>
        <taxon>Eukaryota</taxon>
        <taxon>Metazoa</taxon>
        <taxon>Spiralia</taxon>
        <taxon>Gnathifera</taxon>
        <taxon>Rotifera</taxon>
        <taxon>Eurotatoria</taxon>
        <taxon>Bdelloidea</taxon>
        <taxon>Adinetida</taxon>
        <taxon>Adinetidae</taxon>
        <taxon>Adineta</taxon>
    </lineage>
</organism>
<evidence type="ECO:0000313" key="8">
    <source>
        <dbReference type="EMBL" id="CAF3797483.1"/>
    </source>
</evidence>
<evidence type="ECO:0000313" key="9">
    <source>
        <dbReference type="Proteomes" id="UP000663881"/>
    </source>
</evidence>
<dbReference type="Proteomes" id="UP000663881">
    <property type="component" value="Unassembled WGS sequence"/>
</dbReference>
<proteinExistence type="predicted"/>
<dbReference type="Gene3D" id="3.30.40.10">
    <property type="entry name" value="Zinc/RING finger domain, C3HC4 (zinc finger)"/>
    <property type="match status" value="2"/>
</dbReference>
<comment type="caution">
    <text evidence="8">The sequence shown here is derived from an EMBL/GenBank/DDBJ whole genome shotgun (WGS) entry which is preliminary data.</text>
</comment>
<dbReference type="InterPro" id="IPR042427">
    <property type="entry name" value="ZFYV1"/>
</dbReference>
<feature type="compositionally biased region" description="Basic and acidic residues" evidence="5">
    <location>
        <begin position="132"/>
        <end position="160"/>
    </location>
</feature>
<dbReference type="SMART" id="SM00064">
    <property type="entry name" value="FYVE"/>
    <property type="match status" value="2"/>
</dbReference>
<dbReference type="InterPro" id="IPR017455">
    <property type="entry name" value="Znf_FYVE-rel"/>
</dbReference>
<dbReference type="GO" id="GO:0043325">
    <property type="term" value="F:phosphatidylinositol-3,4-bisphosphate binding"/>
    <property type="evidence" value="ECO:0007669"/>
    <property type="project" value="TreeGrafter"/>
</dbReference>
<keyword evidence="3" id="KW-0862">Zinc</keyword>
<keyword evidence="1" id="KW-0479">Metal-binding</keyword>
<dbReference type="InterPro" id="IPR013083">
    <property type="entry name" value="Znf_RING/FYVE/PHD"/>
</dbReference>
<dbReference type="Pfam" id="PF02263">
    <property type="entry name" value="GBP"/>
    <property type="match status" value="1"/>
</dbReference>
<evidence type="ECO:0000259" key="6">
    <source>
        <dbReference type="PROSITE" id="PS50119"/>
    </source>
</evidence>
<keyword evidence="2 4" id="KW-0863">Zinc-finger</keyword>
<dbReference type="GO" id="GO:0008270">
    <property type="term" value="F:zinc ion binding"/>
    <property type="evidence" value="ECO:0007669"/>
    <property type="project" value="UniProtKB-KW"/>
</dbReference>
<protein>
    <recommendedName>
        <fullName evidence="10">Zinc finger FYVE domain-containing protein 1</fullName>
    </recommendedName>
</protein>
<feature type="domain" description="B box-type" evidence="6">
    <location>
        <begin position="93"/>
        <end position="135"/>
    </location>
</feature>
<dbReference type="PROSITE" id="PS50119">
    <property type="entry name" value="ZF_BBOX"/>
    <property type="match status" value="2"/>
</dbReference>
<feature type="domain" description="FYVE-type" evidence="7">
    <location>
        <begin position="722"/>
        <end position="782"/>
    </location>
</feature>
<sequence>MQVGETVSSCNYQYNNNENFPLSPMSHLSSGKGVIDNTPYLTCMERLACEAEMSSKATFYCTQCRSLQCILCEKEVHNNSDTKQHERLNLDEIDDEYCSVDRQHQAVFYCPTCALSFCYGCYEDQHQHLDAKTHRPQKCREEPIITTKKNNEQYRTETKPIKINSVSNGNHKKAHVRNSTPKQSGSSFEDVKVDSSDDNTYSPPIRKEQSTKTKNSHSSTNHHNNNLNQVPTQHSLNQQMLLDSMIDNDDEDQIDNKRTTKKTHRQSQKLQPNADSNGVFLLLDANEHLTVNNKEDFISQLQSPSPDPLVKCVSIIGNTGDGKSYTLNQVFFNGEEKFDTSSTSDSCTMGVWSALDENHRTLVLDTEGRLGLSQNDNIRNRLLLKILCISDIVIFRTRAAKLPNDMFQFLSDASNAFHKYFRKELENVMKSCNVDGPMSTMGPTLIVFHETNHTEVLRGHFQCQKTAVEQLKERFEKMKLSYDAYSSIEYVGIQSVGGKQTDFSEIKATITSTLENNKIRSPRRLSTIFKALQALNEKFNHAIPPEMPSTLPDDFFTCCVKCVSCGIKCSMAANHQKENIPHQCEEQCLYNRGLDNEILKCLQCHREGRDTIVYAKLTAANDNLVQGIVKTVWSGFIIECSHHGEIYRSRKYWYGNNEPKDVTRVEVIHVWPGEDHNRLGSDVTPRKIIEAISSAGSYLSSSTKVITETVADQIAPSYWIPNKDVQECSSCKLQFGSNYSKHHCRACGHIFCDTCTKNRAIVPLLDTKKAERVCDNCYHELQSQTLSSIFQNNHLNTQQTPSIDYGASNTSDVTSPNVHNIPMSRRFLELFKDNVGTVIYNYLVEPIKESTRPNYWRRDSECRACFICQHEFDNTTYRLHHCRKCGEGVCDMCSPNKRAIPERDWLTPERI</sequence>
<dbReference type="PROSITE" id="PS50178">
    <property type="entry name" value="ZF_FYVE"/>
    <property type="match status" value="2"/>
</dbReference>
<dbReference type="Pfam" id="PF01363">
    <property type="entry name" value="FYVE"/>
    <property type="match status" value="2"/>
</dbReference>
<accession>A0A819BFR1</accession>
<feature type="non-terminal residue" evidence="8">
    <location>
        <position position="1"/>
    </location>
</feature>
<dbReference type="InterPro" id="IPR015894">
    <property type="entry name" value="Guanylate-bd_N"/>
</dbReference>
<evidence type="ECO:0000256" key="2">
    <source>
        <dbReference type="ARBA" id="ARBA00022771"/>
    </source>
</evidence>
<dbReference type="GO" id="GO:0005547">
    <property type="term" value="F:phosphatidylinositol-3,4,5-trisphosphate binding"/>
    <property type="evidence" value="ECO:0007669"/>
    <property type="project" value="TreeGrafter"/>
</dbReference>
<dbReference type="GO" id="GO:0140042">
    <property type="term" value="P:lipid droplet formation"/>
    <property type="evidence" value="ECO:0007669"/>
    <property type="project" value="TreeGrafter"/>
</dbReference>
<dbReference type="Gene3D" id="3.30.160.60">
    <property type="entry name" value="Classic Zinc Finger"/>
    <property type="match status" value="1"/>
</dbReference>
<dbReference type="InterPro" id="IPR011011">
    <property type="entry name" value="Znf_FYVE_PHD"/>
</dbReference>
<feature type="compositionally biased region" description="Low complexity" evidence="5">
    <location>
        <begin position="212"/>
        <end position="226"/>
    </location>
</feature>
<dbReference type="GO" id="GO:0032266">
    <property type="term" value="F:phosphatidylinositol-3-phosphate binding"/>
    <property type="evidence" value="ECO:0007669"/>
    <property type="project" value="TreeGrafter"/>
</dbReference>
<evidence type="ECO:0008006" key="10">
    <source>
        <dbReference type="Google" id="ProtNLM"/>
    </source>
</evidence>
<dbReference type="PANTHER" id="PTHR46624:SF4">
    <property type="entry name" value="FYVE-TYPE DOMAIN-CONTAINING PROTEIN"/>
    <property type="match status" value="1"/>
</dbReference>
<dbReference type="InterPro" id="IPR000315">
    <property type="entry name" value="Znf_B-box"/>
</dbReference>
<name>A0A819BFR1_9BILA</name>
<feature type="compositionally biased region" description="Polar residues" evidence="5">
    <location>
        <begin position="177"/>
        <end position="187"/>
    </location>
</feature>
<reference evidence="8" key="1">
    <citation type="submission" date="2021-02" db="EMBL/GenBank/DDBJ databases">
        <authorList>
            <person name="Nowell W R."/>
        </authorList>
    </citation>
    <scope>NUCLEOTIDE SEQUENCE</scope>
</reference>
<evidence type="ECO:0000256" key="1">
    <source>
        <dbReference type="ARBA" id="ARBA00022723"/>
    </source>
</evidence>
<dbReference type="PANTHER" id="PTHR46624">
    <property type="entry name" value="AGAP002036-PA"/>
    <property type="match status" value="1"/>
</dbReference>
<dbReference type="Gene3D" id="3.40.50.300">
    <property type="entry name" value="P-loop containing nucleotide triphosphate hydrolases"/>
    <property type="match status" value="1"/>
</dbReference>
<dbReference type="GO" id="GO:0005811">
    <property type="term" value="C:lipid droplet"/>
    <property type="evidence" value="ECO:0007669"/>
    <property type="project" value="TreeGrafter"/>
</dbReference>
<evidence type="ECO:0000259" key="7">
    <source>
        <dbReference type="PROSITE" id="PS50178"/>
    </source>
</evidence>
<dbReference type="InterPro" id="IPR027417">
    <property type="entry name" value="P-loop_NTPase"/>
</dbReference>
<dbReference type="SUPFAM" id="SSF57903">
    <property type="entry name" value="FYVE/PHD zinc finger"/>
    <property type="match status" value="2"/>
</dbReference>
<dbReference type="EMBL" id="CAJOAY010001127">
    <property type="protein sequence ID" value="CAF3797483.1"/>
    <property type="molecule type" value="Genomic_DNA"/>
</dbReference>